<evidence type="ECO:0000313" key="3">
    <source>
        <dbReference type="RefSeq" id="XP_040486540.1"/>
    </source>
</evidence>
<dbReference type="KEGG" id="umr:103664757"/>
<dbReference type="Proteomes" id="UP000261680">
    <property type="component" value="Unplaced"/>
</dbReference>
<protein>
    <submittedName>
        <fullName evidence="3">Vegetative cell wall protein gp1-like</fullName>
    </submittedName>
</protein>
<reference evidence="3" key="1">
    <citation type="submission" date="2025-08" db="UniProtKB">
        <authorList>
            <consortium name="RefSeq"/>
        </authorList>
    </citation>
    <scope>IDENTIFICATION</scope>
    <source>
        <tissue evidence="3">Whole blood</tissue>
    </source>
</reference>
<proteinExistence type="predicted"/>
<evidence type="ECO:0000313" key="2">
    <source>
        <dbReference type="Proteomes" id="UP000261680"/>
    </source>
</evidence>
<sequence>MLLRRPGPAQGEGRPPFPACPGAPPRPSPTAPARRAPRQICPAAPQARLTHVPNPRLLCSQRRRSPSSPAPYPAATPPQRDSSLQPPPRLGFTPLLSSSYSQSQIHFIPVGPSPTPCSISPRPSLTSIPGPSQTRLNPFPSQPPTQLDQPPWPHLQPIPTSERSTSSPSPSLFTAICVSTPHPTHFFPSLLPTPCSVRTSTQSQSAFASSTPVQPTGFPWGSQFPTTPLHPCLPDHAQPQPSSIPQHSQLLHPCPSPLLGTPSLTSCPQGRLRWGQPRKPCLLPQASGLSEESQLQFQKQHLTPDSQVRVPPRTLQDQPSAPLFPKAQSTEISYRGVSTAARASWNISTPC</sequence>
<organism evidence="2 3">
    <name type="scientific">Ursus maritimus</name>
    <name type="common">Polar bear</name>
    <name type="synonym">Thalarctos maritimus</name>
    <dbReference type="NCBI Taxonomy" id="29073"/>
    <lineage>
        <taxon>Eukaryota</taxon>
        <taxon>Metazoa</taxon>
        <taxon>Chordata</taxon>
        <taxon>Craniata</taxon>
        <taxon>Vertebrata</taxon>
        <taxon>Euteleostomi</taxon>
        <taxon>Mammalia</taxon>
        <taxon>Eutheria</taxon>
        <taxon>Laurasiatheria</taxon>
        <taxon>Carnivora</taxon>
        <taxon>Caniformia</taxon>
        <taxon>Ursidae</taxon>
        <taxon>Ursus</taxon>
    </lineage>
</organism>
<accession>A0A8M1FVP3</accession>
<feature type="region of interest" description="Disordered" evidence="1">
    <location>
        <begin position="111"/>
        <end position="169"/>
    </location>
</feature>
<gene>
    <name evidence="3" type="primary">LOC103664757</name>
</gene>
<name>A0A8M1FVP3_URSMA</name>
<dbReference type="AlphaFoldDB" id="A0A8M1FVP3"/>
<dbReference type="RefSeq" id="XP_040486540.1">
    <property type="nucleotide sequence ID" value="XM_040630606.1"/>
</dbReference>
<feature type="region of interest" description="Disordered" evidence="1">
    <location>
        <begin position="1"/>
        <end position="96"/>
    </location>
</feature>
<evidence type="ECO:0000256" key="1">
    <source>
        <dbReference type="SAM" id="MobiDB-lite"/>
    </source>
</evidence>
<feature type="region of interest" description="Disordered" evidence="1">
    <location>
        <begin position="302"/>
        <end position="322"/>
    </location>
</feature>
<feature type="compositionally biased region" description="Pro residues" evidence="1">
    <location>
        <begin position="15"/>
        <end position="30"/>
    </location>
</feature>
<feature type="compositionally biased region" description="Polar residues" evidence="1">
    <location>
        <begin position="116"/>
        <end position="136"/>
    </location>
</feature>
<feature type="compositionally biased region" description="Low complexity" evidence="1">
    <location>
        <begin position="157"/>
        <end position="169"/>
    </location>
</feature>
<dbReference type="GeneID" id="103664757"/>
<keyword evidence="2" id="KW-1185">Reference proteome</keyword>